<dbReference type="InterPro" id="IPR036427">
    <property type="entry name" value="Bromodomain-like_sf"/>
</dbReference>
<dbReference type="CDD" id="cd14792">
    <property type="entry name" value="GH27"/>
    <property type="match status" value="1"/>
</dbReference>
<dbReference type="InterPro" id="IPR013780">
    <property type="entry name" value="Glyco_hydro_b"/>
</dbReference>
<organism evidence="12 13">
    <name type="scientific">Planoprotostelium fungivorum</name>
    <dbReference type="NCBI Taxonomy" id="1890364"/>
    <lineage>
        <taxon>Eukaryota</taxon>
        <taxon>Amoebozoa</taxon>
        <taxon>Evosea</taxon>
        <taxon>Variosea</taxon>
        <taxon>Cavosteliida</taxon>
        <taxon>Cavosteliaceae</taxon>
        <taxon>Planoprotostelium</taxon>
    </lineage>
</organism>
<keyword evidence="9" id="KW-1015">Disulfide bond</keyword>
<dbReference type="EC" id="3.2.1.22" evidence="3 9"/>
<evidence type="ECO:0000256" key="2">
    <source>
        <dbReference type="ARBA" id="ARBA00009743"/>
    </source>
</evidence>
<keyword evidence="4" id="KW-0732">Signal</keyword>
<dbReference type="SMART" id="SM00297">
    <property type="entry name" value="BROMO"/>
    <property type="match status" value="1"/>
</dbReference>
<evidence type="ECO:0000256" key="10">
    <source>
        <dbReference type="SAM" id="MobiDB-lite"/>
    </source>
</evidence>
<keyword evidence="13" id="KW-1185">Reference proteome</keyword>
<dbReference type="InterPro" id="IPR001487">
    <property type="entry name" value="Bromodomain"/>
</dbReference>
<dbReference type="InterPro" id="IPR017853">
    <property type="entry name" value="GH"/>
</dbReference>
<evidence type="ECO:0000259" key="11">
    <source>
        <dbReference type="PROSITE" id="PS50014"/>
    </source>
</evidence>
<dbReference type="Gene3D" id="1.20.920.10">
    <property type="entry name" value="Bromodomain-like"/>
    <property type="match status" value="1"/>
</dbReference>
<dbReference type="PROSITE" id="PS50014">
    <property type="entry name" value="BROMODOMAIN_2"/>
    <property type="match status" value="1"/>
</dbReference>
<dbReference type="PRINTS" id="PR00740">
    <property type="entry name" value="GLHYDRLASE27"/>
</dbReference>
<dbReference type="InterPro" id="IPR041233">
    <property type="entry name" value="Melibiase_C"/>
</dbReference>
<feature type="region of interest" description="Disordered" evidence="10">
    <location>
        <begin position="301"/>
        <end position="327"/>
    </location>
</feature>
<accession>A0A2P6NH00</accession>
<dbReference type="GO" id="GO:0004557">
    <property type="term" value="F:alpha-galactosidase activity"/>
    <property type="evidence" value="ECO:0007669"/>
    <property type="project" value="UniProtKB-EC"/>
</dbReference>
<sequence length="1206" mass="135483">MSGGLRCFLGSGRGNSIIFTDTSRLGACSLKQQNPGQGLLGISVFKIRLNSDHLLPCIRNPKEMTALLDLVFVGHQLDELIQQWSQIQCYAECTERVWEAALRSSSTKELSAVSPLFPLLSESIHEQSAQSQYMDHAISISLRSLIRLVGVLRGFAENNRSMAEELQMEGCDALSRDKLQLLLKHQYAIPFRQPVDPVALDIPDYPTIVRRPMDLGTISKRLNDGGYLSVPRFISDVRLVFSNCRLYNAKTHPIMLLCDSLSELFEAQVAFHFDDRYQIISNGAILDIQQQQQILSSFHQSKKKTNAKKRHHAELDGHMNGDRVPKDVHPRDAPVNRHGGTDDVAQFGQAFDEAPMISGESNTSSQITTVVDEEKNPYLLPSEPPNHTSIKRDPVDPHLPREEELTRMYKCIRDDDTITLKSLVNYIKQLQNQPLNGPIAVQQEGDRLGVTASDVNARQGPYRETSLHLAVRAGNLYAIKYLCIHPFIEPRIRDGRGMTPLESAVDLQLPEEIVEALQWAMNKVAHLPPPPLPSLPPLQLRLQRAPTMEGRHCTSCHICTSSLMDGTTRFKECSTCPYVFCQNCFGRHVHPNWSNISSEMSWKCAVCLGNCVCHRCVTVGPPVWFGCENEKWRDQGRRRKQLEDYSERCHLASRQDKDFSSATETQEQTEMEIKGWFVFLVLCVGATLSAECSDATLGSMFIEIPENELWMMRAQLCANDTCADGDCDIWGANYMSGNQDWAAHGSLKSRTDNCWSATENIIDQCYRLYGRLSGSWTLGDEHYSLGFEMKSSLKPYMGWSSWSLQATKHAGYGFNWLNEKNVMAHIDIVGDKLRKFGWEYINLDSGWSGGIDEFGRYVGDQGKFPSGIKALADYAHSKNLKLGLYLIPGADHGAYDQNLLVKGTNYRFKDFVTTQDANAFGGSRYKIDYSKPGAQEYINSVADLLAEWGVDFLKLDAVVPGSSITGDTNVDARPDVIAWHKAIEQCGRPIWLTLSWGLPPTELKTWRPNARAWRIQQDVESYGDDLTNFGDVLRNVKTNADWIDRYGVASGYQDMDSLLVVGPAQFLGLNQNERRSMMNYWVLSASPLYLGVDLTLMDDFGYSLISNEEIIAIHQRGVPARLPGGLNNFNDQQTWFATYPEGSLAVGMFNLGGGTSEVQADWNYLGIAGSYKVRDLWNTTDIGSFDSQFKVTLDSHDSRIFLFTKI</sequence>
<evidence type="ECO:0000256" key="5">
    <source>
        <dbReference type="ARBA" id="ARBA00022801"/>
    </source>
</evidence>
<dbReference type="GO" id="GO:0005975">
    <property type="term" value="P:carbohydrate metabolic process"/>
    <property type="evidence" value="ECO:0007669"/>
    <property type="project" value="InterPro"/>
</dbReference>
<name>A0A2P6NH00_9EUKA</name>
<evidence type="ECO:0000313" key="12">
    <source>
        <dbReference type="EMBL" id="PRP83211.1"/>
    </source>
</evidence>
<evidence type="ECO:0000256" key="1">
    <source>
        <dbReference type="ARBA" id="ARBA00001255"/>
    </source>
</evidence>
<dbReference type="SUPFAM" id="SSF47370">
    <property type="entry name" value="Bromodomain"/>
    <property type="match status" value="1"/>
</dbReference>
<dbReference type="InterPro" id="IPR036770">
    <property type="entry name" value="Ankyrin_rpt-contain_sf"/>
</dbReference>
<evidence type="ECO:0000256" key="6">
    <source>
        <dbReference type="ARBA" id="ARBA00023117"/>
    </source>
</evidence>
<evidence type="ECO:0000256" key="9">
    <source>
        <dbReference type="RuleBase" id="RU361168"/>
    </source>
</evidence>
<dbReference type="AlphaFoldDB" id="A0A2P6NH00"/>
<dbReference type="InParanoid" id="A0A2P6NH00"/>
<dbReference type="Pfam" id="PF00439">
    <property type="entry name" value="Bromodomain"/>
    <property type="match status" value="1"/>
</dbReference>
<keyword evidence="6 8" id="KW-0103">Bromodomain</keyword>
<dbReference type="OrthoDB" id="5795902at2759"/>
<keyword evidence="5 9" id="KW-0378">Hydrolase</keyword>
<comment type="catalytic activity">
    <reaction evidence="1 9">
        <text>Hydrolysis of terminal, non-reducing alpha-D-galactose residues in alpha-D-galactosides, including galactose oligosaccharides, galactomannans and galactolipids.</text>
        <dbReference type="EC" id="3.2.1.22"/>
    </reaction>
</comment>
<feature type="compositionally biased region" description="Basic residues" evidence="10">
    <location>
        <begin position="301"/>
        <end position="312"/>
    </location>
</feature>
<feature type="domain" description="Bromo" evidence="11">
    <location>
        <begin position="183"/>
        <end position="255"/>
    </location>
</feature>
<dbReference type="PRINTS" id="PR00503">
    <property type="entry name" value="BROMODOMAIN"/>
</dbReference>
<dbReference type="Gene3D" id="1.25.40.20">
    <property type="entry name" value="Ankyrin repeat-containing domain"/>
    <property type="match status" value="1"/>
</dbReference>
<dbReference type="Proteomes" id="UP000241769">
    <property type="component" value="Unassembled WGS sequence"/>
</dbReference>
<evidence type="ECO:0000313" key="13">
    <source>
        <dbReference type="Proteomes" id="UP000241769"/>
    </source>
</evidence>
<gene>
    <name evidence="12" type="ORF">PROFUN_09375</name>
</gene>
<comment type="caution">
    <text evidence="12">The sequence shown here is derived from an EMBL/GenBank/DDBJ whole genome shotgun (WGS) entry which is preliminary data.</text>
</comment>
<dbReference type="PANTHER" id="PTHR11452:SF75">
    <property type="entry name" value="ALPHA-GALACTOSIDASE MEL1"/>
    <property type="match status" value="1"/>
</dbReference>
<evidence type="ECO:0000256" key="7">
    <source>
        <dbReference type="ARBA" id="ARBA00023295"/>
    </source>
</evidence>
<dbReference type="STRING" id="1890364.A0A2P6NH00"/>
<evidence type="ECO:0000256" key="3">
    <source>
        <dbReference type="ARBA" id="ARBA00012755"/>
    </source>
</evidence>
<dbReference type="SUPFAM" id="SSF51445">
    <property type="entry name" value="(Trans)glycosidases"/>
    <property type="match status" value="1"/>
</dbReference>
<dbReference type="Pfam" id="PF16499">
    <property type="entry name" value="Melibiase_2"/>
    <property type="match status" value="2"/>
</dbReference>
<feature type="compositionally biased region" description="Basic and acidic residues" evidence="10">
    <location>
        <begin position="313"/>
        <end position="327"/>
    </location>
</feature>
<dbReference type="PANTHER" id="PTHR11452">
    <property type="entry name" value="ALPHA-GALACTOSIDASE/ALPHA-N-ACETYLGALACTOSAMINIDASE"/>
    <property type="match status" value="1"/>
</dbReference>
<proteinExistence type="inferred from homology"/>
<evidence type="ECO:0000256" key="8">
    <source>
        <dbReference type="PROSITE-ProRule" id="PRU00035"/>
    </source>
</evidence>
<keyword evidence="7 9" id="KW-0326">Glycosidase</keyword>
<dbReference type="InterPro" id="IPR013785">
    <property type="entry name" value="Aldolase_TIM"/>
</dbReference>
<dbReference type="Pfam" id="PF17801">
    <property type="entry name" value="Melibiase_C"/>
    <property type="match status" value="1"/>
</dbReference>
<reference evidence="12 13" key="1">
    <citation type="journal article" date="2018" name="Genome Biol. Evol.">
        <title>Multiple Roots of Fruiting Body Formation in Amoebozoa.</title>
        <authorList>
            <person name="Hillmann F."/>
            <person name="Forbes G."/>
            <person name="Novohradska S."/>
            <person name="Ferling I."/>
            <person name="Riege K."/>
            <person name="Groth M."/>
            <person name="Westermann M."/>
            <person name="Marz M."/>
            <person name="Spaller T."/>
            <person name="Winckler T."/>
            <person name="Schaap P."/>
            <person name="Glockner G."/>
        </authorList>
    </citation>
    <scope>NUCLEOTIDE SEQUENCE [LARGE SCALE GENOMIC DNA]</scope>
    <source>
        <strain evidence="12 13">Jena</strain>
    </source>
</reference>
<dbReference type="Gene3D" id="3.20.20.70">
    <property type="entry name" value="Aldolase class I"/>
    <property type="match status" value="1"/>
</dbReference>
<dbReference type="SUPFAM" id="SSF51011">
    <property type="entry name" value="Glycosyl hydrolase domain"/>
    <property type="match status" value="1"/>
</dbReference>
<dbReference type="InterPro" id="IPR002241">
    <property type="entry name" value="Glyco_hydro_27"/>
</dbReference>
<comment type="similarity">
    <text evidence="2 9">Belongs to the glycosyl hydrolase 27 family.</text>
</comment>
<protein>
    <recommendedName>
        <fullName evidence="3 9">Alpha-galactosidase</fullName>
        <ecNumber evidence="3 9">3.2.1.22</ecNumber>
    </recommendedName>
    <alternativeName>
        <fullName evidence="9">Melibiase</fullName>
    </alternativeName>
</protein>
<dbReference type="SUPFAM" id="SSF48403">
    <property type="entry name" value="Ankyrin repeat"/>
    <property type="match status" value="1"/>
</dbReference>
<evidence type="ECO:0000256" key="4">
    <source>
        <dbReference type="ARBA" id="ARBA00022729"/>
    </source>
</evidence>
<feature type="region of interest" description="Disordered" evidence="10">
    <location>
        <begin position="378"/>
        <end position="397"/>
    </location>
</feature>
<dbReference type="Gene3D" id="2.60.40.1180">
    <property type="entry name" value="Golgi alpha-mannosidase II"/>
    <property type="match status" value="1"/>
</dbReference>
<dbReference type="EMBL" id="MDYQ01000087">
    <property type="protein sequence ID" value="PRP83211.1"/>
    <property type="molecule type" value="Genomic_DNA"/>
</dbReference>